<comment type="caution">
    <text evidence="2">The sequence shown here is derived from an EMBL/GenBank/DDBJ whole genome shotgun (WGS) entry which is preliminary data.</text>
</comment>
<accession>A0A5B0MW18</accession>
<dbReference type="SUPFAM" id="SSF51395">
    <property type="entry name" value="FMN-linked oxidoreductases"/>
    <property type="match status" value="1"/>
</dbReference>
<proteinExistence type="predicted"/>
<feature type="region of interest" description="Disordered" evidence="1">
    <location>
        <begin position="1"/>
        <end position="25"/>
    </location>
</feature>
<reference evidence="2 3" key="1">
    <citation type="submission" date="2019-05" db="EMBL/GenBank/DDBJ databases">
        <title>Emergence of the Ug99 lineage of the wheat stem rust pathogen through somatic hybridization.</title>
        <authorList>
            <person name="Li F."/>
            <person name="Upadhyaya N.M."/>
            <person name="Sperschneider J."/>
            <person name="Matny O."/>
            <person name="Nguyen-Phuc H."/>
            <person name="Mago R."/>
            <person name="Raley C."/>
            <person name="Miller M.E."/>
            <person name="Silverstein K.A.T."/>
            <person name="Henningsen E."/>
            <person name="Hirsch C.D."/>
            <person name="Visser B."/>
            <person name="Pretorius Z.A."/>
            <person name="Steffenson B.J."/>
            <person name="Schwessinger B."/>
            <person name="Dodds P.N."/>
            <person name="Figueroa M."/>
        </authorList>
    </citation>
    <scope>NUCLEOTIDE SEQUENCE [LARGE SCALE GENOMIC DNA]</scope>
    <source>
        <strain evidence="2 3">Ug99</strain>
    </source>
</reference>
<dbReference type="EMBL" id="VDEP01000443">
    <property type="protein sequence ID" value="KAA1080059.1"/>
    <property type="molecule type" value="Genomic_DNA"/>
</dbReference>
<evidence type="ECO:0000313" key="3">
    <source>
        <dbReference type="Proteomes" id="UP000325313"/>
    </source>
</evidence>
<dbReference type="Proteomes" id="UP000325313">
    <property type="component" value="Unassembled WGS sequence"/>
</dbReference>
<organism evidence="2 3">
    <name type="scientific">Puccinia graminis f. sp. tritici</name>
    <dbReference type="NCBI Taxonomy" id="56615"/>
    <lineage>
        <taxon>Eukaryota</taxon>
        <taxon>Fungi</taxon>
        <taxon>Dikarya</taxon>
        <taxon>Basidiomycota</taxon>
        <taxon>Pucciniomycotina</taxon>
        <taxon>Pucciniomycetes</taxon>
        <taxon>Pucciniales</taxon>
        <taxon>Pucciniaceae</taxon>
        <taxon>Puccinia</taxon>
    </lineage>
</organism>
<protein>
    <submittedName>
        <fullName evidence="2">Glutamate synthase [NADH]</fullName>
    </submittedName>
</protein>
<dbReference type="InterPro" id="IPR013785">
    <property type="entry name" value="Aldolase_TIM"/>
</dbReference>
<sequence>MAVFPPKPGGYPGIPRDNRCHKRPHRREESLPVSWNTIAAVQAGCWVLALSDQAVDTFEFHECGLPSRQVVQPPGLPESGEYHWRDGGEAHINNLVSIAKLQDAVRSKNQSAYDVYSQNAQKQVRAVTLCGLLDFDYESA</sequence>
<name>A0A5B0MW18_PUCGR</name>
<gene>
    <name evidence="2" type="primary">GLT1_4</name>
    <name evidence="2" type="ORF">PGTUg99_025583</name>
</gene>
<dbReference type="AlphaFoldDB" id="A0A5B0MW18"/>
<evidence type="ECO:0000256" key="1">
    <source>
        <dbReference type="SAM" id="MobiDB-lite"/>
    </source>
</evidence>
<evidence type="ECO:0000313" key="2">
    <source>
        <dbReference type="EMBL" id="KAA1080059.1"/>
    </source>
</evidence>
<dbReference type="Gene3D" id="3.20.20.70">
    <property type="entry name" value="Aldolase class I"/>
    <property type="match status" value="1"/>
</dbReference>